<evidence type="ECO:0000256" key="1">
    <source>
        <dbReference type="SAM" id="MobiDB-lite"/>
    </source>
</evidence>
<keyword evidence="2" id="KW-0812">Transmembrane</keyword>
<dbReference type="CDD" id="cd10944">
    <property type="entry name" value="CE4_SmPgdA_like"/>
    <property type="match status" value="1"/>
</dbReference>
<feature type="compositionally biased region" description="Polar residues" evidence="1">
    <location>
        <begin position="60"/>
        <end position="72"/>
    </location>
</feature>
<dbReference type="PANTHER" id="PTHR10587:SF125">
    <property type="entry name" value="POLYSACCHARIDE DEACETYLASE YHEN-RELATED"/>
    <property type="match status" value="1"/>
</dbReference>
<dbReference type="Gene3D" id="3.20.20.370">
    <property type="entry name" value="Glycoside hydrolase/deacetylase"/>
    <property type="match status" value="1"/>
</dbReference>
<dbReference type="PANTHER" id="PTHR10587">
    <property type="entry name" value="GLYCOSYL TRANSFERASE-RELATED"/>
    <property type="match status" value="1"/>
</dbReference>
<feature type="region of interest" description="Disordered" evidence="1">
    <location>
        <begin position="141"/>
        <end position="162"/>
    </location>
</feature>
<dbReference type="GO" id="GO:0016787">
    <property type="term" value="F:hydrolase activity"/>
    <property type="evidence" value="ECO:0007669"/>
    <property type="project" value="UniProtKB-KW"/>
</dbReference>
<organism evidence="4 5">
    <name type="scientific">Fictibacillus terranigra</name>
    <dbReference type="NCBI Taxonomy" id="3058424"/>
    <lineage>
        <taxon>Bacteria</taxon>
        <taxon>Bacillati</taxon>
        <taxon>Bacillota</taxon>
        <taxon>Bacilli</taxon>
        <taxon>Bacillales</taxon>
        <taxon>Fictibacillaceae</taxon>
        <taxon>Fictibacillus</taxon>
    </lineage>
</organism>
<feature type="region of interest" description="Disordered" evidence="1">
    <location>
        <begin position="46"/>
        <end position="91"/>
    </location>
</feature>
<dbReference type="InterPro" id="IPR002509">
    <property type="entry name" value="NODB_dom"/>
</dbReference>
<feature type="domain" description="NodB homology" evidence="3">
    <location>
        <begin position="166"/>
        <end position="350"/>
    </location>
</feature>
<keyword evidence="4" id="KW-0378">Hydrolase</keyword>
<feature type="transmembrane region" description="Helical" evidence="2">
    <location>
        <begin position="17"/>
        <end position="37"/>
    </location>
</feature>
<evidence type="ECO:0000259" key="3">
    <source>
        <dbReference type="PROSITE" id="PS51677"/>
    </source>
</evidence>
<name>A0ABT8E3D9_9BACL</name>
<dbReference type="InterPro" id="IPR011330">
    <property type="entry name" value="Glyco_hydro/deAcase_b/a-brl"/>
</dbReference>
<feature type="compositionally biased region" description="Basic and acidic residues" evidence="1">
    <location>
        <begin position="151"/>
        <end position="162"/>
    </location>
</feature>
<proteinExistence type="predicted"/>
<gene>
    <name evidence="4" type="ORF">QYF49_05190</name>
</gene>
<feature type="compositionally biased region" description="Basic and acidic residues" evidence="1">
    <location>
        <begin position="73"/>
        <end position="84"/>
    </location>
</feature>
<dbReference type="PROSITE" id="PS51677">
    <property type="entry name" value="NODB"/>
    <property type="match status" value="1"/>
</dbReference>
<keyword evidence="5" id="KW-1185">Reference proteome</keyword>
<reference evidence="4" key="1">
    <citation type="submission" date="2023-06" db="EMBL/GenBank/DDBJ databases">
        <title>Draft Genome Sequences of Representative Paenibacillus Polymyxa, Bacillus cereus, Fictibacillus sp., and Brevibacillus agri Strains Isolated from Amazonian Dark Earth.</title>
        <authorList>
            <person name="Pellegrinetti T.A."/>
            <person name="Cunha I.C.M."/>
            <person name="Chaves M.G."/>
            <person name="Freitas A.S."/>
            <person name="Silva A.V.R."/>
            <person name="Tsai S.M."/>
            <person name="Mendes L.W."/>
        </authorList>
    </citation>
    <scope>NUCLEOTIDE SEQUENCE</scope>
    <source>
        <strain evidence="4">CENA-BCM004</strain>
    </source>
</reference>
<dbReference type="EMBL" id="JAUHLN010000001">
    <property type="protein sequence ID" value="MDN4072424.1"/>
    <property type="molecule type" value="Genomic_DNA"/>
</dbReference>
<dbReference type="Pfam" id="PF01522">
    <property type="entry name" value="Polysacc_deac_1"/>
    <property type="match status" value="1"/>
</dbReference>
<feature type="region of interest" description="Disordered" evidence="1">
    <location>
        <begin position="106"/>
        <end position="127"/>
    </location>
</feature>
<evidence type="ECO:0000313" key="4">
    <source>
        <dbReference type="EMBL" id="MDN4072424.1"/>
    </source>
</evidence>
<dbReference type="EC" id="3.-.-.-" evidence="4"/>
<protein>
    <submittedName>
        <fullName evidence="4">Polysaccharide deacetylase family protein</fullName>
        <ecNumber evidence="4">3.-.-.-</ecNumber>
    </submittedName>
</protein>
<evidence type="ECO:0000313" key="5">
    <source>
        <dbReference type="Proteomes" id="UP001168694"/>
    </source>
</evidence>
<accession>A0ABT8E3D9</accession>
<keyword evidence="2" id="KW-1133">Transmembrane helix</keyword>
<comment type="caution">
    <text evidence="4">The sequence shown here is derived from an EMBL/GenBank/DDBJ whole genome shotgun (WGS) entry which is preliminary data.</text>
</comment>
<sequence>MRESIGEARQKAGKREAAVLLVLTLVTLFVIFGTWHVNKIKANEAMGKQHKEEIKKKPYSQKTPASLSSHPKTANESKKPKEKTATAANAGTEIQIAKKTTAHISTATQSQKETNNIQEKNETSVKKLKTPKRIKIENKETKKAAMAPAVHKSETKQKQIDPSERKTVYLTFDDGPSHVSGGILDILNQFQAKATFFMLEPNILRFPEAVKRMDQEGQALGLHGVSHDPKKFYRTKETVVQEMDQDNLALQKITGKKSVLIRTPYGSAPYMKPAYQDAVREHGYQLWDWTIDSKDWSFRSPQYVEYSIVQIKNMEHRKEPVVILLHERKETLESLPKLLEYLMKNRYQFKRIEPAMKPVTFHVS</sequence>
<dbReference type="Proteomes" id="UP001168694">
    <property type="component" value="Unassembled WGS sequence"/>
</dbReference>
<evidence type="ECO:0000256" key="2">
    <source>
        <dbReference type="SAM" id="Phobius"/>
    </source>
</evidence>
<dbReference type="RefSeq" id="WP_290398539.1">
    <property type="nucleotide sequence ID" value="NZ_JAUHLN010000001.1"/>
</dbReference>
<dbReference type="InterPro" id="IPR050248">
    <property type="entry name" value="Polysacc_deacetylase_ArnD"/>
</dbReference>
<keyword evidence="2" id="KW-0472">Membrane</keyword>
<feature type="compositionally biased region" description="Polar residues" evidence="1">
    <location>
        <begin position="106"/>
        <end position="118"/>
    </location>
</feature>
<feature type="compositionally biased region" description="Basic and acidic residues" evidence="1">
    <location>
        <begin position="47"/>
        <end position="56"/>
    </location>
</feature>
<dbReference type="SUPFAM" id="SSF88713">
    <property type="entry name" value="Glycoside hydrolase/deacetylase"/>
    <property type="match status" value="1"/>
</dbReference>